<dbReference type="PANTHER" id="PTHR33608">
    <property type="entry name" value="BLL2464 PROTEIN"/>
    <property type="match status" value="1"/>
</dbReference>
<dbReference type="InterPro" id="IPR002881">
    <property type="entry name" value="DUF58"/>
</dbReference>
<gene>
    <name evidence="2" type="ORF">ABXZ32_00860</name>
</gene>
<keyword evidence="3" id="KW-1185">Reference proteome</keyword>
<dbReference type="Gene3D" id="3.40.50.410">
    <property type="entry name" value="von Willebrand factor, type A domain"/>
    <property type="match status" value="1"/>
</dbReference>
<dbReference type="Proteomes" id="UP001549773">
    <property type="component" value="Unassembled WGS sequence"/>
</dbReference>
<dbReference type="SUPFAM" id="SSF53300">
    <property type="entry name" value="vWA-like"/>
    <property type="match status" value="1"/>
</dbReference>
<comment type="caution">
    <text evidence="2">The sequence shown here is derived from an EMBL/GenBank/DDBJ whole genome shotgun (WGS) entry which is preliminary data.</text>
</comment>
<feature type="domain" description="DUF58" evidence="1">
    <location>
        <begin position="49"/>
        <end position="247"/>
    </location>
</feature>
<dbReference type="PANTHER" id="PTHR33608:SF7">
    <property type="entry name" value="DUF58 DOMAIN-CONTAINING PROTEIN"/>
    <property type="match status" value="1"/>
</dbReference>
<organism evidence="2 3">
    <name type="scientific">Sediminicola luteus</name>
    <dbReference type="NCBI Taxonomy" id="319238"/>
    <lineage>
        <taxon>Bacteria</taxon>
        <taxon>Pseudomonadati</taxon>
        <taxon>Bacteroidota</taxon>
        <taxon>Flavobacteriia</taxon>
        <taxon>Flavobacteriales</taxon>
        <taxon>Flavobacteriaceae</taxon>
        <taxon>Sediminicola</taxon>
    </lineage>
</organism>
<proteinExistence type="predicted"/>
<evidence type="ECO:0000259" key="1">
    <source>
        <dbReference type="Pfam" id="PF01882"/>
    </source>
</evidence>
<evidence type="ECO:0000313" key="2">
    <source>
        <dbReference type="EMBL" id="MET7027923.1"/>
    </source>
</evidence>
<sequence>MDKDYRQLFKPSIINSISGLSLIARVIVDGYLSGLNKSRRVGVGHEFSQYRGYESGDDLRLLDWKMFARSGRYYIKQSELDTHISVKFVIDASKSMIYTEDGLSKLDYVKVMVASLAHLAHDQGDAIGLYALNTNRLISLQPKVHKQQYKRFLHELINLKGDGIWPSSTVNFDQFHDRSRKELVFFITDMYENDTELTRMIKSLKTKRNEVVVLQIMGKKELQFNYKGFVVFEDLESGAKVKVEAKQAKSIYLSELNTMMSATKDMLLSNNIGYQLFTLDEPLGEALQLFLKQRSFLM</sequence>
<dbReference type="EMBL" id="JBEWYP010000001">
    <property type="protein sequence ID" value="MET7027923.1"/>
    <property type="molecule type" value="Genomic_DNA"/>
</dbReference>
<name>A0ABV2TRP0_9FLAO</name>
<dbReference type="Pfam" id="PF01882">
    <property type="entry name" value="DUF58"/>
    <property type="match status" value="1"/>
</dbReference>
<evidence type="ECO:0000313" key="3">
    <source>
        <dbReference type="Proteomes" id="UP001549773"/>
    </source>
</evidence>
<protein>
    <submittedName>
        <fullName evidence="2">DUF58 domain-containing protein</fullName>
    </submittedName>
</protein>
<accession>A0ABV2TRP0</accession>
<dbReference type="RefSeq" id="WP_354616803.1">
    <property type="nucleotide sequence ID" value="NZ_JBEWYP010000001.1"/>
</dbReference>
<reference evidence="2 3" key="1">
    <citation type="submission" date="2024-07" db="EMBL/GenBank/DDBJ databases">
        <title>The genome sequence of type strain Sediminicola luteus GDMCC 1.2596T.</title>
        <authorList>
            <person name="Liu Y."/>
        </authorList>
    </citation>
    <scope>NUCLEOTIDE SEQUENCE [LARGE SCALE GENOMIC DNA]</scope>
    <source>
        <strain evidence="2 3">GDMCC 1.2596</strain>
    </source>
</reference>
<dbReference type="InterPro" id="IPR036465">
    <property type="entry name" value="vWFA_dom_sf"/>
</dbReference>